<evidence type="ECO:0000256" key="1">
    <source>
        <dbReference type="SAM" id="MobiDB-lite"/>
    </source>
</evidence>
<evidence type="ECO:0000313" key="3">
    <source>
        <dbReference type="Proteomes" id="UP000011083"/>
    </source>
</evidence>
<proteinExistence type="predicted"/>
<evidence type="ECO:0000313" key="2">
    <source>
        <dbReference type="EMBL" id="ELR24403.1"/>
    </source>
</evidence>
<feature type="compositionally biased region" description="Basic residues" evidence="1">
    <location>
        <begin position="373"/>
        <end position="387"/>
    </location>
</feature>
<dbReference type="KEGG" id="acan:ACA1_017200"/>
<dbReference type="AlphaFoldDB" id="L8HI78"/>
<dbReference type="VEuPathDB" id="AmoebaDB:ACA1_017200"/>
<reference evidence="2 3" key="1">
    <citation type="journal article" date="2013" name="Genome Biol.">
        <title>Genome of Acanthamoeba castellanii highlights extensive lateral gene transfer and early evolution of tyrosine kinase signaling.</title>
        <authorList>
            <person name="Clarke M."/>
            <person name="Lohan A.J."/>
            <person name="Liu B."/>
            <person name="Lagkouvardos I."/>
            <person name="Roy S."/>
            <person name="Zafar N."/>
            <person name="Bertelli C."/>
            <person name="Schilde C."/>
            <person name="Kianianmomeni A."/>
            <person name="Burglin T.R."/>
            <person name="Frech C."/>
            <person name="Turcotte B."/>
            <person name="Kopec K.O."/>
            <person name="Synnott J.M."/>
            <person name="Choo C."/>
            <person name="Paponov I."/>
            <person name="Finkler A."/>
            <person name="Soon Heng Tan C."/>
            <person name="Hutchins A.P."/>
            <person name="Weinmeier T."/>
            <person name="Rattei T."/>
            <person name="Chu J.S."/>
            <person name="Gimenez G."/>
            <person name="Irimia M."/>
            <person name="Rigden D.J."/>
            <person name="Fitzpatrick D.A."/>
            <person name="Lorenzo-Morales J."/>
            <person name="Bateman A."/>
            <person name="Chiu C.H."/>
            <person name="Tang P."/>
            <person name="Hegemann P."/>
            <person name="Fromm H."/>
            <person name="Raoult D."/>
            <person name="Greub G."/>
            <person name="Miranda-Saavedra D."/>
            <person name="Chen N."/>
            <person name="Nash P."/>
            <person name="Ginger M.L."/>
            <person name="Horn M."/>
            <person name="Schaap P."/>
            <person name="Caler L."/>
            <person name="Loftus B."/>
        </authorList>
    </citation>
    <scope>NUCLEOTIDE SEQUENCE [LARGE SCALE GENOMIC DNA]</scope>
    <source>
        <strain evidence="2 3">Neff</strain>
    </source>
</reference>
<gene>
    <name evidence="2" type="ORF">ACA1_017200</name>
</gene>
<feature type="compositionally biased region" description="Gly residues" evidence="1">
    <location>
        <begin position="358"/>
        <end position="367"/>
    </location>
</feature>
<dbReference type="Proteomes" id="UP000011083">
    <property type="component" value="Unassembled WGS sequence"/>
</dbReference>
<protein>
    <submittedName>
        <fullName evidence="2">Uncharacterized protein</fullName>
    </submittedName>
</protein>
<keyword evidence="3" id="KW-1185">Reference proteome</keyword>
<organism evidence="2 3">
    <name type="scientific">Acanthamoeba castellanii (strain ATCC 30010 / Neff)</name>
    <dbReference type="NCBI Taxonomy" id="1257118"/>
    <lineage>
        <taxon>Eukaryota</taxon>
        <taxon>Amoebozoa</taxon>
        <taxon>Discosea</taxon>
        <taxon>Longamoebia</taxon>
        <taxon>Centramoebida</taxon>
        <taxon>Acanthamoebidae</taxon>
        <taxon>Acanthamoeba</taxon>
    </lineage>
</organism>
<dbReference type="GeneID" id="14925429"/>
<sequence length="387" mass="43368">DVLIIDFLPFIFGKSKNIKTGEHFLNYVFKIIRDFFDKGGHTCVIAIDTLKYVPLAKAPTQMDRDKYSKPLSKEELGLGEGKEVMGRGLLIHQEWHRVMANRDLREEIFRYFEQEFLRNFFKRVKKETWDKWAHADIAQQSKEGGKKMPREWLKSLVIDGGTRYGPNPYVIYSSGKVCEKPEWRNYIGESDLKIPFYINYVFPTENFLVNSIDSDLIRILLGGTPLRLDPATGLPTSRIYLRLNDAKKAVETEEEKPQPAVVAAAVVDGMVNEGEEGEPPKPQVVKRGRGRPKGSTSKKPSAKAKAAKGKEKATNDTGDEHQQAEQEEAKSPVEPEERETADTTETGAGGERGEGRTGGEGQEGGAGVLLRTGLRRHQRSLGGHTRA</sequence>
<accession>L8HI78</accession>
<feature type="compositionally biased region" description="Basic and acidic residues" evidence="1">
    <location>
        <begin position="308"/>
        <end position="341"/>
    </location>
</feature>
<dbReference type="EMBL" id="KB007824">
    <property type="protein sequence ID" value="ELR24403.1"/>
    <property type="molecule type" value="Genomic_DNA"/>
</dbReference>
<feature type="region of interest" description="Disordered" evidence="1">
    <location>
        <begin position="272"/>
        <end position="387"/>
    </location>
</feature>
<dbReference type="RefSeq" id="XP_004354548.1">
    <property type="nucleotide sequence ID" value="XM_004354496.1"/>
</dbReference>
<feature type="non-terminal residue" evidence="2">
    <location>
        <position position="387"/>
    </location>
</feature>
<name>L8HI78_ACACF</name>
<feature type="non-terminal residue" evidence="2">
    <location>
        <position position="1"/>
    </location>
</feature>